<gene>
    <name evidence="1" type="ordered locus">Bind_1421</name>
</gene>
<dbReference type="EMBL" id="CP001016">
    <property type="protein sequence ID" value="ACB95061.1"/>
    <property type="molecule type" value="Genomic_DNA"/>
</dbReference>
<sequence>MEPMMDRDQIVKQLAGLEVDLINRIWGCVAEEEDTFEFISRQLVDKPEDVDLQNFINHALTGVLLAVAFFRFKETMKPFLGPKEIEEAFMRMAHNKAKNVVDHWHEQSEGSAD</sequence>
<keyword evidence="2" id="KW-1185">Reference proteome</keyword>
<dbReference type="KEGG" id="bid:Bind_1421"/>
<evidence type="ECO:0000313" key="2">
    <source>
        <dbReference type="Proteomes" id="UP000001695"/>
    </source>
</evidence>
<dbReference type="eggNOG" id="ENOG5032XCD">
    <property type="taxonomic scope" value="Bacteria"/>
</dbReference>
<proteinExistence type="predicted"/>
<dbReference type="RefSeq" id="WP_012384418.1">
    <property type="nucleotide sequence ID" value="NC_010581.1"/>
</dbReference>
<evidence type="ECO:0000313" key="1">
    <source>
        <dbReference type="EMBL" id="ACB95061.1"/>
    </source>
</evidence>
<organism evidence="1 2">
    <name type="scientific">Beijerinckia indica subsp. indica (strain ATCC 9039 / DSM 1715 / NCIMB 8712)</name>
    <dbReference type="NCBI Taxonomy" id="395963"/>
    <lineage>
        <taxon>Bacteria</taxon>
        <taxon>Pseudomonadati</taxon>
        <taxon>Pseudomonadota</taxon>
        <taxon>Alphaproteobacteria</taxon>
        <taxon>Hyphomicrobiales</taxon>
        <taxon>Beijerinckiaceae</taxon>
        <taxon>Beijerinckia</taxon>
    </lineage>
</organism>
<reference evidence="1 2" key="2">
    <citation type="journal article" date="2010" name="J. Bacteriol.">
        <title>Complete genome sequence of Beijerinckia indica subsp. indica.</title>
        <authorList>
            <person name="Tamas I."/>
            <person name="Dedysh S.N."/>
            <person name="Liesack W."/>
            <person name="Stott M.B."/>
            <person name="Alam M."/>
            <person name="Murrell J.C."/>
            <person name="Dunfield P.F."/>
        </authorList>
    </citation>
    <scope>NUCLEOTIDE SEQUENCE [LARGE SCALE GENOMIC DNA]</scope>
    <source>
        <strain evidence="2">ATCC 9039 / DSM 1715 / NCIMB 8712</strain>
    </source>
</reference>
<dbReference type="HOGENOM" id="CLU_2128589_0_0_5"/>
<dbReference type="AlphaFoldDB" id="B2IKM2"/>
<dbReference type="STRING" id="395963.Bind_1421"/>
<protein>
    <submittedName>
        <fullName evidence="1">Uncharacterized protein</fullName>
    </submittedName>
</protein>
<name>B2IKM2_BEII9</name>
<accession>B2IKM2</accession>
<dbReference type="Proteomes" id="UP000001695">
    <property type="component" value="Chromosome"/>
</dbReference>
<reference evidence="2" key="1">
    <citation type="submission" date="2008-03" db="EMBL/GenBank/DDBJ databases">
        <title>Complete sequence of chromosome of Beijerinckia indica subsp. indica ATCC 9039.</title>
        <authorList>
            <consortium name="US DOE Joint Genome Institute"/>
            <person name="Copeland A."/>
            <person name="Lucas S."/>
            <person name="Lapidus A."/>
            <person name="Glavina del Rio T."/>
            <person name="Dalin E."/>
            <person name="Tice H."/>
            <person name="Bruce D."/>
            <person name="Goodwin L."/>
            <person name="Pitluck S."/>
            <person name="LaButti K."/>
            <person name="Schmutz J."/>
            <person name="Larimer F."/>
            <person name="Land M."/>
            <person name="Hauser L."/>
            <person name="Kyrpides N."/>
            <person name="Mikhailova N."/>
            <person name="Dunfield P.F."/>
            <person name="Dedysh S.N."/>
            <person name="Liesack W."/>
            <person name="Saw J.H."/>
            <person name="Alam M."/>
            <person name="Chen Y."/>
            <person name="Murrell J.C."/>
            <person name="Richardson P."/>
        </authorList>
    </citation>
    <scope>NUCLEOTIDE SEQUENCE [LARGE SCALE GENOMIC DNA]</scope>
    <source>
        <strain evidence="2">ATCC 9039 / DSM 1715 / NCIMB 8712</strain>
    </source>
</reference>